<dbReference type="RefSeq" id="WP_206963987.1">
    <property type="nucleotide sequence ID" value="NZ_BAAAJJ010000011.1"/>
</dbReference>
<dbReference type="InterPro" id="IPR025851">
    <property type="entry name" value="SUKH-4"/>
</dbReference>
<dbReference type="AlphaFoldDB" id="A0A939JKC8"/>
<reference evidence="2" key="1">
    <citation type="submission" date="2021-03" db="EMBL/GenBank/DDBJ databases">
        <title>Streptomyces poriferae sp. nov., a novel marine sponge-derived Actinobacteria species with anti-MRSA activity.</title>
        <authorList>
            <person name="Sandoval-Powers M."/>
            <person name="Kralova S."/>
            <person name="Nguyen G.-S."/>
            <person name="Fawwal D."/>
            <person name="Degnes K."/>
            <person name="Klinkenberg G."/>
            <person name="Sletta H."/>
            <person name="Wentzel A."/>
            <person name="Liles M.R."/>
        </authorList>
    </citation>
    <scope>NUCLEOTIDE SEQUENCE</scope>
    <source>
        <strain evidence="2">DSM 41794</strain>
    </source>
</reference>
<dbReference type="EMBL" id="JAFLRJ010000215">
    <property type="protein sequence ID" value="MBO0514549.1"/>
    <property type="molecule type" value="Genomic_DNA"/>
</dbReference>
<keyword evidence="3" id="KW-1185">Reference proteome</keyword>
<comment type="caution">
    <text evidence="2">The sequence shown here is derived from an EMBL/GenBank/DDBJ whole genome shotgun (WGS) entry which is preliminary data.</text>
</comment>
<proteinExistence type="predicted"/>
<evidence type="ECO:0000313" key="2">
    <source>
        <dbReference type="EMBL" id="MBO0514549.1"/>
    </source>
</evidence>
<dbReference type="Proteomes" id="UP000664167">
    <property type="component" value="Unassembled WGS sequence"/>
</dbReference>
<evidence type="ECO:0000313" key="3">
    <source>
        <dbReference type="Proteomes" id="UP000664167"/>
    </source>
</evidence>
<evidence type="ECO:0000256" key="1">
    <source>
        <dbReference type="SAM" id="MobiDB-lite"/>
    </source>
</evidence>
<feature type="region of interest" description="Disordered" evidence="1">
    <location>
        <begin position="163"/>
        <end position="192"/>
    </location>
</feature>
<sequence>MVAHSERKALLQGIALAWPEGIPAGGTASDAHYLDLEGVAPESQGEWLAWLHWAAMHRGRREWADRLAGCGVALPWRTRWSRWRPYGSVEASGGTGGTGGPIDYVELGTVDGDPAVAGQHEMAVAHDAEDAGDERYLEQTWRLADGAEISAPAIVDVFLDDDGEVGRTEGSTLQASESDPPRATPPGLRVPRLPKSVRDAEWAGDSLWALGGAGGVCVVEVLEAEENEERPGRWPAPLVGTHRRAADWPLPTSLSARHAPPRAWLEARFGSGALRRLDEASLPEGLTHPGARNSLTDVGFPALDEHRLRFLTTEVLDETGLVESEGQTGPAYLVGRWLGDPVVLEGNSGRVVLASVAETALLGTSLPQFTTLVGLACLVRECRFTSTGEELDSRRSLRAWARGTDAVAADSGPWAAAFGGELDIPESL</sequence>
<gene>
    <name evidence="2" type="ORF">J0695_22530</name>
</gene>
<accession>A0A939JKC8</accession>
<name>A0A939JKC8_9ACTN</name>
<organism evidence="2 3">
    <name type="scientific">Streptomyces beijiangensis</name>
    <dbReference type="NCBI Taxonomy" id="163361"/>
    <lineage>
        <taxon>Bacteria</taxon>
        <taxon>Bacillati</taxon>
        <taxon>Actinomycetota</taxon>
        <taxon>Actinomycetes</taxon>
        <taxon>Kitasatosporales</taxon>
        <taxon>Streptomycetaceae</taxon>
        <taxon>Streptomyces</taxon>
    </lineage>
</organism>
<dbReference type="Pfam" id="PF14435">
    <property type="entry name" value="SUKH-4"/>
    <property type="match status" value="1"/>
</dbReference>
<protein>
    <submittedName>
        <fullName evidence="2">SUKH-4 family immunity protein</fullName>
    </submittedName>
</protein>